<gene>
    <name evidence="1" type="ORF">Vadar_033919</name>
</gene>
<comment type="caution">
    <text evidence="1">The sequence shown here is derived from an EMBL/GenBank/DDBJ whole genome shotgun (WGS) entry which is preliminary data.</text>
</comment>
<sequence>MISSKRLDIDLAQFIENYCSALFVGLDLRLAVLFFAVFASLFCDSYLCMANPVVLLCKQGESNCGAVLSQSLTFKCLIDKLLGKWNDLIEGFVFIVLFVAWSSMLFLDTEEDLNVLHALAVSSQISCVNVIVRDLVGSVSGSTVVNASSNGNDDVRLTPSKRPYEFVQVMKWEYGVDVSYRKVWMGVEKARGYVFGDYTSSFKDLAWYVDAAKAANLTSVFDLEYDENRRFTRLFVGYDACNKEREEEMNGLEEMFVKRLRISGDEEEHKYYYLDALNSLPDELPLLIFSKITDPKTLLICSHLQTNFIHFVKFPIAFNPIPNPSNPFHYNSNS</sequence>
<keyword evidence="2" id="KW-1185">Reference proteome</keyword>
<evidence type="ECO:0000313" key="1">
    <source>
        <dbReference type="EMBL" id="KAH7853145.1"/>
    </source>
</evidence>
<proteinExistence type="predicted"/>
<dbReference type="EMBL" id="CM037158">
    <property type="protein sequence ID" value="KAH7853145.1"/>
    <property type="molecule type" value="Genomic_DNA"/>
</dbReference>
<accession>A0ACB7YI28</accession>
<dbReference type="Proteomes" id="UP000828048">
    <property type="component" value="Chromosome 8"/>
</dbReference>
<organism evidence="1 2">
    <name type="scientific">Vaccinium darrowii</name>
    <dbReference type="NCBI Taxonomy" id="229202"/>
    <lineage>
        <taxon>Eukaryota</taxon>
        <taxon>Viridiplantae</taxon>
        <taxon>Streptophyta</taxon>
        <taxon>Embryophyta</taxon>
        <taxon>Tracheophyta</taxon>
        <taxon>Spermatophyta</taxon>
        <taxon>Magnoliopsida</taxon>
        <taxon>eudicotyledons</taxon>
        <taxon>Gunneridae</taxon>
        <taxon>Pentapetalae</taxon>
        <taxon>asterids</taxon>
        <taxon>Ericales</taxon>
        <taxon>Ericaceae</taxon>
        <taxon>Vaccinioideae</taxon>
        <taxon>Vaccinieae</taxon>
        <taxon>Vaccinium</taxon>
    </lineage>
</organism>
<protein>
    <submittedName>
        <fullName evidence="1">Uncharacterized protein</fullName>
    </submittedName>
</protein>
<reference evidence="1 2" key="1">
    <citation type="journal article" date="2021" name="Hortic Res">
        <title>High-quality reference genome and annotation aids understanding of berry development for evergreen blueberry (Vaccinium darrowii).</title>
        <authorList>
            <person name="Yu J."/>
            <person name="Hulse-Kemp A.M."/>
            <person name="Babiker E."/>
            <person name="Staton M."/>
        </authorList>
    </citation>
    <scope>NUCLEOTIDE SEQUENCE [LARGE SCALE GENOMIC DNA]</scope>
    <source>
        <strain evidence="2">cv. NJ 8807/NJ 8810</strain>
        <tissue evidence="1">Young leaf</tissue>
    </source>
</reference>
<name>A0ACB7YI28_9ERIC</name>
<evidence type="ECO:0000313" key="2">
    <source>
        <dbReference type="Proteomes" id="UP000828048"/>
    </source>
</evidence>